<sequence>MEEKADLYLWENLLNGDNNALSDIYKRYVDDLYSYGLKISGNESLVKDCIQEVFIRLMANRKNLVAGSNIHVYLFKSLRSRLLDEMRSGNRRSEILNTKTRFEEEENSPSVEAVTIQNEEQSHIKKKLQTALEGLTEKQREIIFLKFTEGLNYDEISTILGIDKASARTLLYRTLKLIKANIKMKGLILFLFMRYFKK</sequence>
<accession>X5E1Z1</accession>
<dbReference type="PANTHER" id="PTHR43133">
    <property type="entry name" value="RNA POLYMERASE ECF-TYPE SIGMA FACTO"/>
    <property type="match status" value="1"/>
</dbReference>
<dbReference type="Gene3D" id="1.10.10.10">
    <property type="entry name" value="Winged helix-like DNA-binding domain superfamily/Winged helix DNA-binding domain"/>
    <property type="match status" value="1"/>
</dbReference>
<evidence type="ECO:0000256" key="2">
    <source>
        <dbReference type="ARBA" id="ARBA00023015"/>
    </source>
</evidence>
<dbReference type="EMBL" id="CP007451">
    <property type="protein sequence ID" value="AHW60611.1"/>
    <property type="molecule type" value="Genomic_DNA"/>
</dbReference>
<dbReference type="InterPro" id="IPR013324">
    <property type="entry name" value="RNA_pol_sigma_r3/r4-like"/>
</dbReference>
<keyword evidence="3" id="KW-0731">Sigma factor</keyword>
<dbReference type="GO" id="GO:0006352">
    <property type="term" value="P:DNA-templated transcription initiation"/>
    <property type="evidence" value="ECO:0007669"/>
    <property type="project" value="InterPro"/>
</dbReference>
<keyword evidence="2" id="KW-0805">Transcription regulation</keyword>
<dbReference type="Pfam" id="PF08281">
    <property type="entry name" value="Sigma70_r4_2"/>
    <property type="match status" value="1"/>
</dbReference>
<dbReference type="RefSeq" id="WP_051567928.1">
    <property type="nucleotide sequence ID" value="NZ_FOHT01000005.1"/>
</dbReference>
<feature type="domain" description="RNA polymerase sigma-70 region 2" evidence="5">
    <location>
        <begin position="24"/>
        <end position="91"/>
    </location>
</feature>
<dbReference type="EMBL" id="FOHT01000005">
    <property type="protein sequence ID" value="SET05189.1"/>
    <property type="molecule type" value="Genomic_DNA"/>
</dbReference>
<name>X5E1Z1_9BACT</name>
<protein>
    <submittedName>
        <fullName evidence="7">RNA polymerase ECF-type sigma factor</fullName>
    </submittedName>
    <submittedName>
        <fullName evidence="8">RNA polymerase sigma-70 factor, ECF subfamily</fullName>
    </submittedName>
</protein>
<dbReference type="STRING" id="1168034.FH5T_15805"/>
<dbReference type="KEGG" id="dori:FH5T_15805"/>
<proteinExistence type="inferred from homology"/>
<evidence type="ECO:0000313" key="10">
    <source>
        <dbReference type="Proteomes" id="UP000181981"/>
    </source>
</evidence>
<dbReference type="PANTHER" id="PTHR43133:SF46">
    <property type="entry name" value="RNA POLYMERASE SIGMA-70 FACTOR ECF SUBFAMILY"/>
    <property type="match status" value="1"/>
</dbReference>
<evidence type="ECO:0000256" key="1">
    <source>
        <dbReference type="ARBA" id="ARBA00010641"/>
    </source>
</evidence>
<evidence type="ECO:0000259" key="5">
    <source>
        <dbReference type="Pfam" id="PF04542"/>
    </source>
</evidence>
<dbReference type="eggNOG" id="COG1595">
    <property type="taxonomic scope" value="Bacteria"/>
</dbReference>
<dbReference type="NCBIfam" id="TIGR02937">
    <property type="entry name" value="sigma70-ECF"/>
    <property type="match status" value="1"/>
</dbReference>
<dbReference type="Proteomes" id="UP000023772">
    <property type="component" value="Chromosome"/>
</dbReference>
<keyword evidence="9" id="KW-1185">Reference proteome</keyword>
<dbReference type="InterPro" id="IPR013325">
    <property type="entry name" value="RNA_pol_sigma_r2"/>
</dbReference>
<dbReference type="CDD" id="cd06171">
    <property type="entry name" value="Sigma70_r4"/>
    <property type="match status" value="1"/>
</dbReference>
<dbReference type="GO" id="GO:0003677">
    <property type="term" value="F:DNA binding"/>
    <property type="evidence" value="ECO:0007669"/>
    <property type="project" value="InterPro"/>
</dbReference>
<dbReference type="HOGENOM" id="CLU_047691_4_2_10"/>
<reference evidence="7 9" key="1">
    <citation type="submission" date="2014-03" db="EMBL/GenBank/DDBJ databases">
        <title>Complete genome sequence of a deeply braunched marine Bacteroidia bacterium Draconibacterium orientale type strain FH5T.</title>
        <authorList>
            <person name="Li X."/>
            <person name="Wang X."/>
            <person name="Xie Z."/>
            <person name="Du Z."/>
            <person name="Chen G."/>
        </authorList>
    </citation>
    <scope>NUCLEOTIDE SEQUENCE [LARGE SCALE GENOMIC DNA]</scope>
    <source>
        <strain evidence="7 9">FH5</strain>
    </source>
</reference>
<dbReference type="SUPFAM" id="SSF88946">
    <property type="entry name" value="Sigma2 domain of RNA polymerase sigma factors"/>
    <property type="match status" value="1"/>
</dbReference>
<dbReference type="GO" id="GO:0016987">
    <property type="term" value="F:sigma factor activity"/>
    <property type="evidence" value="ECO:0007669"/>
    <property type="project" value="UniProtKB-KW"/>
</dbReference>
<dbReference type="SUPFAM" id="SSF88659">
    <property type="entry name" value="Sigma3 and sigma4 domains of RNA polymerase sigma factors"/>
    <property type="match status" value="1"/>
</dbReference>
<evidence type="ECO:0000256" key="3">
    <source>
        <dbReference type="ARBA" id="ARBA00023082"/>
    </source>
</evidence>
<dbReference type="AlphaFoldDB" id="X5E1Z1"/>
<dbReference type="InterPro" id="IPR014284">
    <property type="entry name" value="RNA_pol_sigma-70_dom"/>
</dbReference>
<feature type="domain" description="RNA polymerase sigma factor 70 region 4 type 2" evidence="6">
    <location>
        <begin position="127"/>
        <end position="176"/>
    </location>
</feature>
<reference evidence="8 10" key="2">
    <citation type="submission" date="2016-10" db="EMBL/GenBank/DDBJ databases">
        <authorList>
            <person name="de Groot N.N."/>
        </authorList>
    </citation>
    <scope>NUCLEOTIDE SEQUENCE [LARGE SCALE GENOMIC DNA]</scope>
    <source>
        <strain evidence="8 10">DSM 25947</strain>
    </source>
</reference>
<dbReference type="OrthoDB" id="1121921at2"/>
<evidence type="ECO:0000313" key="9">
    <source>
        <dbReference type="Proteomes" id="UP000023772"/>
    </source>
</evidence>
<evidence type="ECO:0000256" key="4">
    <source>
        <dbReference type="ARBA" id="ARBA00023163"/>
    </source>
</evidence>
<dbReference type="Pfam" id="PF04542">
    <property type="entry name" value="Sigma70_r2"/>
    <property type="match status" value="1"/>
</dbReference>
<keyword evidence="4" id="KW-0804">Transcription</keyword>
<dbReference type="InterPro" id="IPR007627">
    <property type="entry name" value="RNA_pol_sigma70_r2"/>
</dbReference>
<evidence type="ECO:0000313" key="8">
    <source>
        <dbReference type="EMBL" id="SET05189.1"/>
    </source>
</evidence>
<organism evidence="8 10">
    <name type="scientific">Draconibacterium orientale</name>
    <dbReference type="NCBI Taxonomy" id="1168034"/>
    <lineage>
        <taxon>Bacteria</taxon>
        <taxon>Pseudomonadati</taxon>
        <taxon>Bacteroidota</taxon>
        <taxon>Bacteroidia</taxon>
        <taxon>Marinilabiliales</taxon>
        <taxon>Prolixibacteraceae</taxon>
        <taxon>Draconibacterium</taxon>
    </lineage>
</organism>
<comment type="similarity">
    <text evidence="1">Belongs to the sigma-70 factor family. ECF subfamily.</text>
</comment>
<dbReference type="InterPro" id="IPR036388">
    <property type="entry name" value="WH-like_DNA-bd_sf"/>
</dbReference>
<gene>
    <name evidence="7" type="ORF">FH5T_15805</name>
    <name evidence="8" type="ORF">SAMN05444285_10579</name>
</gene>
<evidence type="ECO:0000259" key="6">
    <source>
        <dbReference type="Pfam" id="PF08281"/>
    </source>
</evidence>
<dbReference type="InterPro" id="IPR039425">
    <property type="entry name" value="RNA_pol_sigma-70-like"/>
</dbReference>
<evidence type="ECO:0000313" key="7">
    <source>
        <dbReference type="EMBL" id="AHW60611.1"/>
    </source>
</evidence>
<dbReference type="Proteomes" id="UP000181981">
    <property type="component" value="Unassembled WGS sequence"/>
</dbReference>
<dbReference type="InterPro" id="IPR013249">
    <property type="entry name" value="RNA_pol_sigma70_r4_t2"/>
</dbReference>
<dbReference type="Gene3D" id="1.10.1740.10">
    <property type="match status" value="1"/>
</dbReference>